<evidence type="ECO:0000313" key="2">
    <source>
        <dbReference type="Proteomes" id="UP000054596"/>
    </source>
</evidence>
<dbReference type="AlphaFoldDB" id="A0A158B084"/>
<sequence length="341" mass="37802">MTALAGTPISRDPLALAELYHSGLGTSWTNRREAVTAFARFTPKVTAAALSRAINVSKLPPPVLALFETAGIWHETARHLAGIVRKHGADVLSQRAIEIDPLGLHWSEIINLLDGRDARSPQRRFRAIAPLTLAAEYKRGIEEGRWTSTTTAVAACPTWDRTVLQKAIAISELPAEVLQLFELKRLTYDLGAILVKIRNAIGESELTARAKEILSAPRRRTTDEILAKLLDVRPEQGVELVVRREKTSMVFEFKVPLSETEELMTSTKEIAALVQVAMMTVRFKRNTDPDPGRSKARWADSKEKRAIAKRMAAAGRSLREIAADLAVSKTTVARWTSEQKQ</sequence>
<dbReference type="RefSeq" id="WP_143756749.1">
    <property type="nucleotide sequence ID" value="NZ_FCOJ02000021.1"/>
</dbReference>
<proteinExistence type="predicted"/>
<evidence type="ECO:0000313" key="1">
    <source>
        <dbReference type="EMBL" id="SAK63465.1"/>
    </source>
</evidence>
<gene>
    <name evidence="1" type="ORF">AWB82_03314</name>
</gene>
<accession>A0A158B084</accession>
<organism evidence="1 2">
    <name type="scientific">Caballeronia glebae</name>
    <dbReference type="NCBI Taxonomy" id="1777143"/>
    <lineage>
        <taxon>Bacteria</taxon>
        <taxon>Pseudomonadati</taxon>
        <taxon>Pseudomonadota</taxon>
        <taxon>Betaproteobacteria</taxon>
        <taxon>Burkholderiales</taxon>
        <taxon>Burkholderiaceae</taxon>
        <taxon>Caballeronia</taxon>
    </lineage>
</organism>
<dbReference type="Gene3D" id="1.10.10.2830">
    <property type="match status" value="1"/>
</dbReference>
<dbReference type="EMBL" id="FCOJ02000021">
    <property type="protein sequence ID" value="SAK63465.1"/>
    <property type="molecule type" value="Genomic_DNA"/>
</dbReference>
<name>A0A158B084_9BURK</name>
<protein>
    <submittedName>
        <fullName evidence="1">Uncharacterized protein</fullName>
    </submittedName>
</protein>
<dbReference type="Proteomes" id="UP000054596">
    <property type="component" value="Unassembled WGS sequence"/>
</dbReference>
<keyword evidence="2" id="KW-1185">Reference proteome</keyword>
<comment type="caution">
    <text evidence="1">The sequence shown here is derived from an EMBL/GenBank/DDBJ whole genome shotgun (WGS) entry which is preliminary data.</text>
</comment>
<reference evidence="1" key="1">
    <citation type="submission" date="2016-01" db="EMBL/GenBank/DDBJ databases">
        <authorList>
            <person name="Peeters C."/>
        </authorList>
    </citation>
    <scope>NUCLEOTIDE SEQUENCE [LARGE SCALE GENOMIC DNA]</scope>
    <source>
        <strain evidence="1">LMG 29325</strain>
    </source>
</reference>
<dbReference type="OrthoDB" id="9125728at2"/>
<dbReference type="STRING" id="1777143.AWB82_03314"/>